<evidence type="ECO:0000256" key="6">
    <source>
        <dbReference type="SAM" id="MobiDB-lite"/>
    </source>
</evidence>
<organism evidence="7 8">
    <name type="scientific">Pyrenophora seminiperda CCB06</name>
    <dbReference type="NCBI Taxonomy" id="1302712"/>
    <lineage>
        <taxon>Eukaryota</taxon>
        <taxon>Fungi</taxon>
        <taxon>Dikarya</taxon>
        <taxon>Ascomycota</taxon>
        <taxon>Pezizomycotina</taxon>
        <taxon>Dothideomycetes</taxon>
        <taxon>Pleosporomycetidae</taxon>
        <taxon>Pleosporales</taxon>
        <taxon>Pleosporineae</taxon>
        <taxon>Pleosporaceae</taxon>
        <taxon>Pyrenophora</taxon>
    </lineage>
</organism>
<evidence type="ECO:0000256" key="4">
    <source>
        <dbReference type="ARBA" id="ARBA00044511"/>
    </source>
</evidence>
<dbReference type="PANTHER" id="PTHR47447:SF23">
    <property type="entry name" value="PENTACOTRIPEPTIDE-REPEAT REGION OF PRORP DOMAIN-CONTAINING PROTEIN"/>
    <property type="match status" value="1"/>
</dbReference>
<comment type="similarity">
    <text evidence="1">Belongs to the CCM1 family.</text>
</comment>
<protein>
    <submittedName>
        <fullName evidence="7">Pentatricopeptide repeat</fullName>
    </submittedName>
</protein>
<feature type="repeat" description="PPR" evidence="5">
    <location>
        <begin position="180"/>
        <end position="214"/>
    </location>
</feature>
<evidence type="ECO:0000256" key="1">
    <source>
        <dbReference type="ARBA" id="ARBA00006192"/>
    </source>
</evidence>
<dbReference type="PROSITE" id="PS51375">
    <property type="entry name" value="PPR"/>
    <property type="match status" value="3"/>
</dbReference>
<evidence type="ECO:0000256" key="5">
    <source>
        <dbReference type="PROSITE-ProRule" id="PRU00708"/>
    </source>
</evidence>
<dbReference type="EMBL" id="KE747806">
    <property type="protein sequence ID" value="RMZ66193.1"/>
    <property type="molecule type" value="Genomic_DNA"/>
</dbReference>
<keyword evidence="2" id="KW-0677">Repeat</keyword>
<dbReference type="OrthoDB" id="185373at2759"/>
<dbReference type="PANTHER" id="PTHR47447">
    <property type="entry name" value="OS03G0856100 PROTEIN"/>
    <property type="match status" value="1"/>
</dbReference>
<evidence type="ECO:0000313" key="8">
    <source>
        <dbReference type="Proteomes" id="UP000265663"/>
    </source>
</evidence>
<gene>
    <name evidence="7" type="ORF">GMOD_00005271</name>
</gene>
<feature type="region of interest" description="Disordered" evidence="6">
    <location>
        <begin position="556"/>
        <end position="585"/>
    </location>
</feature>
<accession>A0A3M7LVC9</accession>
<name>A0A3M7LVC9_9PLEO</name>
<comment type="function">
    <text evidence="3">Regulates mitochondrial small subunit maturation by controlling 15S rRNA 5'-end processing. Localizes to the 5' precursor of the 15S rRNA in a position that is subsequently occupied by mS47 in the mature yeast mtSSU. Uses structure and sequence-specific RNA recognition, binding to a single-stranded region of the precursor and specifically recognizing bases -6 to -1. The exchange of Ccm1 for mS47 is coupled to the irreversible removal of precursor rRNA that is accompanied by conformational changes of the mitoribosomal proteins uS5m and mS26. These conformational changes signal completion of 5'-end rRNA processing through protection of the mature 5'-end of the 15S rRNA and stabilization of mS47. The removal of the 5' precursor together with the dissociation of Ccm1 may be catalyzed by the 5'-3' exoribonuclease Pet127. Involved in the specific removal of group I introns in mitochondrial encoded transcripts.</text>
</comment>
<dbReference type="NCBIfam" id="TIGR00756">
    <property type="entry name" value="PPR"/>
    <property type="match status" value="2"/>
</dbReference>
<dbReference type="Proteomes" id="UP000265663">
    <property type="component" value="Unassembled WGS sequence"/>
</dbReference>
<keyword evidence="8" id="KW-1185">Reference proteome</keyword>
<feature type="region of interest" description="Disordered" evidence="6">
    <location>
        <begin position="649"/>
        <end position="682"/>
    </location>
</feature>
<dbReference type="Gene3D" id="1.25.40.10">
    <property type="entry name" value="Tetratricopeptide repeat domain"/>
    <property type="match status" value="2"/>
</dbReference>
<feature type="repeat" description="PPR" evidence="5">
    <location>
        <begin position="371"/>
        <end position="405"/>
    </location>
</feature>
<dbReference type="Pfam" id="PF13041">
    <property type="entry name" value="PPR_2"/>
    <property type="match status" value="2"/>
</dbReference>
<evidence type="ECO:0000256" key="2">
    <source>
        <dbReference type="ARBA" id="ARBA00022737"/>
    </source>
</evidence>
<feature type="repeat" description="PPR" evidence="5">
    <location>
        <begin position="406"/>
        <end position="440"/>
    </location>
</feature>
<evidence type="ECO:0000256" key="3">
    <source>
        <dbReference type="ARBA" id="ARBA00044493"/>
    </source>
</evidence>
<comment type="subunit">
    <text evidence="4">Binds to mitochondrial small subunit 15S rRNA.</text>
</comment>
<dbReference type="InterPro" id="IPR002885">
    <property type="entry name" value="PPR_rpt"/>
</dbReference>
<dbReference type="AlphaFoldDB" id="A0A3M7LVC9"/>
<evidence type="ECO:0000313" key="7">
    <source>
        <dbReference type="EMBL" id="RMZ66193.1"/>
    </source>
</evidence>
<sequence>MANDPLLRGQKTEAIADALGHLSKIHTKALYMVNQGWGTDATAHKRIFVPAFVHIYEHALASQRDVCSQDLLYNLVELAGIQDLKKVFDCLIRHKTAMFFDTMLHYASAFGEAGEVQYALKCLEELKARRTADVWESMAEQVRLRWTCATILRKSMSANHNFQQTPVVVATLVRLGIKMDILLYNIVMHNAMEAGDYTTAFKVFNTLESNGLKPDKHTYSILLHGCTLQNSPEMFRTFAKHCAEVAKELKDPWLATDFLYYLYASHRADDDLERSSGLLWHAYSDLFSVAPLEVFANHASHGLRNAIHSQHSSIPNSTLLIAPPVALYIMLQIEIQSALALSNQRVLNLYEKFKLYVDEANDPAFMALVENPTIWNAFLLAFCQKEQFASASQVIKDMTDGPAKPNVYSWNIFMQAFTKTGQIQAAERVLEIMSSRSIEPDQYTYGVLLRGYAKAQMVERIGDVMGHFEAEQDLDSDMLRALARVVDRQQLMHTLEKSRHRRETTALKKAESEAREEHVRWQPPQFDVEHVKASTVDDGQLAAAATMFAKDEAVDSLPNEPVTPVGSSAPPPITDTSQSAYKEEPLQRSVRSTHTLLSPRYNPQDPEVQYRKLQEQLGLVEPIEYPVDVQSQRDRPKPFGAKLELKSMMDKARDRQQPTKPVLAKKTQRFNLAKPWNGDDPV</sequence>
<dbReference type="InterPro" id="IPR011990">
    <property type="entry name" value="TPR-like_helical_dom_sf"/>
</dbReference>
<proteinExistence type="inferred from homology"/>
<reference evidence="7 8" key="1">
    <citation type="journal article" date="2014" name="PLoS ONE">
        <title>De novo Genome Assembly of the Fungal Plant Pathogen Pyrenophora semeniperda.</title>
        <authorList>
            <person name="Soliai M.M."/>
            <person name="Meyer S.E."/>
            <person name="Udall J.A."/>
            <person name="Elzinga D.E."/>
            <person name="Hermansen R.A."/>
            <person name="Bodily P.M."/>
            <person name="Hart A.A."/>
            <person name="Coleman C.E."/>
        </authorList>
    </citation>
    <scope>NUCLEOTIDE SEQUENCE [LARGE SCALE GENOMIC DNA]</scope>
    <source>
        <strain evidence="7 8">CCB06</strain>
        <tissue evidence="7">Mycelium</tissue>
    </source>
</reference>